<feature type="compositionally biased region" description="Polar residues" evidence="6">
    <location>
        <begin position="437"/>
        <end position="446"/>
    </location>
</feature>
<comment type="caution">
    <text evidence="7">The sequence shown here is derived from an EMBL/GenBank/DDBJ whole genome shotgun (WGS) entry which is preliminary data.</text>
</comment>
<dbReference type="Proteomes" id="UP000632828">
    <property type="component" value="Unassembled WGS sequence"/>
</dbReference>
<dbReference type="EMBL" id="JACWUN010000003">
    <property type="protein sequence ID" value="MBD1399683.1"/>
    <property type="molecule type" value="Genomic_DNA"/>
</dbReference>
<keyword evidence="8" id="KW-1185">Reference proteome</keyword>
<feature type="coiled-coil region" evidence="5">
    <location>
        <begin position="35"/>
        <end position="124"/>
    </location>
</feature>
<dbReference type="AlphaFoldDB" id="A0A8J6QMF8"/>
<evidence type="ECO:0000256" key="2">
    <source>
        <dbReference type="ARBA" id="ARBA00009840"/>
    </source>
</evidence>
<dbReference type="PANTHER" id="PTHR30563:SF0">
    <property type="entry name" value="DNA RECOMBINATION PROTEIN RMUC"/>
    <property type="match status" value="1"/>
</dbReference>
<protein>
    <submittedName>
        <fullName evidence="7">DNA recombination protein RmuC</fullName>
    </submittedName>
</protein>
<dbReference type="InterPro" id="IPR003798">
    <property type="entry name" value="DNA_recombination_RmuC"/>
</dbReference>
<proteinExistence type="inferred from homology"/>
<comment type="function">
    <text evidence="1">Involved in DNA recombination.</text>
</comment>
<evidence type="ECO:0000256" key="1">
    <source>
        <dbReference type="ARBA" id="ARBA00003416"/>
    </source>
</evidence>
<gene>
    <name evidence="7" type="primary">rmuC</name>
    <name evidence="7" type="ORF">ICT70_03275</name>
</gene>
<evidence type="ECO:0000256" key="6">
    <source>
        <dbReference type="SAM" id="MobiDB-lite"/>
    </source>
</evidence>
<organism evidence="7 8">
    <name type="scientific">Pelovirga terrestris</name>
    <dbReference type="NCBI Taxonomy" id="2771352"/>
    <lineage>
        <taxon>Bacteria</taxon>
        <taxon>Pseudomonadati</taxon>
        <taxon>Thermodesulfobacteriota</taxon>
        <taxon>Desulfuromonadia</taxon>
        <taxon>Geobacterales</taxon>
        <taxon>Geobacteraceae</taxon>
        <taxon>Pelovirga</taxon>
    </lineage>
</organism>
<keyword evidence="3 5" id="KW-0175">Coiled coil</keyword>
<evidence type="ECO:0000256" key="3">
    <source>
        <dbReference type="ARBA" id="ARBA00023054"/>
    </source>
</evidence>
<name>A0A8J6QMF8_9BACT</name>
<keyword evidence="4" id="KW-0233">DNA recombination</keyword>
<evidence type="ECO:0000313" key="7">
    <source>
        <dbReference type="EMBL" id="MBD1399683.1"/>
    </source>
</evidence>
<evidence type="ECO:0000256" key="5">
    <source>
        <dbReference type="SAM" id="Coils"/>
    </source>
</evidence>
<reference evidence="7" key="1">
    <citation type="submission" date="2020-09" db="EMBL/GenBank/DDBJ databases">
        <title>Pelobacter alkaliphilus sp. nov., a novel anaerobic arsenate-reducing bacterium from terrestrial mud volcano.</title>
        <authorList>
            <person name="Khomyakova M.A."/>
            <person name="Merkel A.Y."/>
            <person name="Slobodkin A.I."/>
        </authorList>
    </citation>
    <scope>NUCLEOTIDE SEQUENCE</scope>
    <source>
        <strain evidence="7">M08fum</strain>
    </source>
</reference>
<feature type="region of interest" description="Disordered" evidence="6">
    <location>
        <begin position="420"/>
        <end position="446"/>
    </location>
</feature>
<accession>A0A8J6QMF8</accession>
<dbReference type="Pfam" id="PF02646">
    <property type="entry name" value="RmuC"/>
    <property type="match status" value="1"/>
</dbReference>
<dbReference type="PANTHER" id="PTHR30563">
    <property type="entry name" value="DNA RECOMBINATION PROTEIN RMUC"/>
    <property type="match status" value="1"/>
</dbReference>
<sequence>MQSPEALIVLIFLAGLLCGGLLGVTLTLRRSQQRLTDERQARGEALQRLARLEAQLEAEKNSTLEKLDLLEEIRQRSEKNFQHLSSQALAANNRNFLDLAKATLEQHQGQARQELEQRQSAIDQLVQPLKEALTQVNGKIAQLEQARSGAYARLDEQVKSLLGSQLKLEEETGNLVKALRTPTVRGRWGEIQLRKVVEMAGMLDYCDFVEQESSADGRARPDMIVRLPNSRNIVIDAKAPLMAYLEAIEANDEKTQAQAMNHHARHIRNHIIKLSGKQYWDQFQPTPEFVVLFLPGESFFSAALSVDPALIEAGVERKVLLATPTTLIALLRSVAYGWREDKLTANALAISRLGQEIHERLATMHQHFEQMGKSLDKAVDSYNKGMASLDSRVLVTARKFTELGAASSKEINGAIAVEKRTRTPLMAEEDEEYQPESPGTSPENGD</sequence>
<dbReference type="GO" id="GO:0006310">
    <property type="term" value="P:DNA recombination"/>
    <property type="evidence" value="ECO:0007669"/>
    <property type="project" value="UniProtKB-KW"/>
</dbReference>
<evidence type="ECO:0000256" key="4">
    <source>
        <dbReference type="ARBA" id="ARBA00023172"/>
    </source>
</evidence>
<comment type="similarity">
    <text evidence="2">Belongs to the RmuC family.</text>
</comment>
<evidence type="ECO:0000313" key="8">
    <source>
        <dbReference type="Proteomes" id="UP000632828"/>
    </source>
</evidence>